<evidence type="ECO:0000256" key="2">
    <source>
        <dbReference type="ARBA" id="ARBA00010617"/>
    </source>
</evidence>
<proteinExistence type="inferred from homology"/>
<dbReference type="AlphaFoldDB" id="A0A9P8UFP4"/>
<keyword evidence="8" id="KW-1133">Transmembrane helix</keyword>
<sequence length="506" mass="56749">MSTLYTPLLARLATIKADVNYSTLCVLLVAALLAAIRGIVSRRKSWIRVGRSPGLFGLNKKAAAQDFRQKGRAMVRAGYTEHKGKNFVIQTAEKEQLVIAPNFLPEIRMLPETKISHSQVLMDYWVGEHIGGDIAMGGQQHIEAVRGPLTRSLKTVVPIMHREYRRTSEALFSQVPKDTKQMNVHQFCYAMVQSLTSTVFIGEELAHGGDWDKIVMEYFPEAWRIRDALKPWPRVLRPLVKPFLVRDNKLEAILTKADRFLEEPIRKRLHPDNQDVDILKFLAEYNESPRKVALQIVGIITGALNTSTYAITQAINDLCAHPEYIADIRAEAVTALASENMQWTLEVSKKLHLLDAFLKESLRMMAPEGLAITRVAKSSFGLSDGTWIPQGTYIAVAGEAMALDPDFYQNPETFDARRFLDIKGLPLSPDREFHGIEPGNGMWGSGRLTCPGRHYASALGKMIVANLLLKYDISLPEGQKELRPGTEMDANLLPDMTQMIVLSELE</sequence>
<dbReference type="Gene3D" id="1.10.630.10">
    <property type="entry name" value="Cytochrome P450"/>
    <property type="match status" value="1"/>
</dbReference>
<keyword evidence="5 7" id="KW-0408">Iron</keyword>
<dbReference type="InterPro" id="IPR002403">
    <property type="entry name" value="Cyt_P450_E_grp-IV"/>
</dbReference>
<comment type="caution">
    <text evidence="9">The sequence shown here is derived from an EMBL/GenBank/DDBJ whole genome shotgun (WGS) entry which is preliminary data.</text>
</comment>
<evidence type="ECO:0000256" key="8">
    <source>
        <dbReference type="SAM" id="Phobius"/>
    </source>
</evidence>
<keyword evidence="8" id="KW-0472">Membrane</keyword>
<dbReference type="GO" id="GO:0016705">
    <property type="term" value="F:oxidoreductase activity, acting on paired donors, with incorporation or reduction of molecular oxygen"/>
    <property type="evidence" value="ECO:0007669"/>
    <property type="project" value="InterPro"/>
</dbReference>
<comment type="cofactor">
    <cofactor evidence="1 7">
        <name>heme</name>
        <dbReference type="ChEBI" id="CHEBI:30413"/>
    </cofactor>
</comment>
<dbReference type="EMBL" id="JAGPXC010000007">
    <property type="protein sequence ID" value="KAH6649112.1"/>
    <property type="molecule type" value="Genomic_DNA"/>
</dbReference>
<keyword evidence="10" id="KW-1185">Reference proteome</keyword>
<evidence type="ECO:0000256" key="1">
    <source>
        <dbReference type="ARBA" id="ARBA00001971"/>
    </source>
</evidence>
<feature type="binding site" description="axial binding residue" evidence="7">
    <location>
        <position position="450"/>
    </location>
    <ligand>
        <name>heme</name>
        <dbReference type="ChEBI" id="CHEBI:30413"/>
    </ligand>
    <ligandPart>
        <name>Fe</name>
        <dbReference type="ChEBI" id="CHEBI:18248"/>
    </ligandPart>
</feature>
<comment type="similarity">
    <text evidence="2">Belongs to the cytochrome P450 family.</text>
</comment>
<evidence type="ECO:0000313" key="10">
    <source>
        <dbReference type="Proteomes" id="UP000758603"/>
    </source>
</evidence>
<dbReference type="SUPFAM" id="SSF48264">
    <property type="entry name" value="Cytochrome P450"/>
    <property type="match status" value="1"/>
</dbReference>
<evidence type="ECO:0000313" key="9">
    <source>
        <dbReference type="EMBL" id="KAH6649112.1"/>
    </source>
</evidence>
<name>A0A9P8UFP4_9PEZI</name>
<keyword evidence="4" id="KW-0560">Oxidoreductase</keyword>
<evidence type="ECO:0000256" key="5">
    <source>
        <dbReference type="ARBA" id="ARBA00023004"/>
    </source>
</evidence>
<dbReference type="InterPro" id="IPR001128">
    <property type="entry name" value="Cyt_P450"/>
</dbReference>
<evidence type="ECO:0000256" key="7">
    <source>
        <dbReference type="PIRSR" id="PIRSR602403-1"/>
    </source>
</evidence>
<gene>
    <name evidence="9" type="ORF">BKA67DRAFT_381525</name>
</gene>
<keyword evidence="6" id="KW-0503">Monooxygenase</keyword>
<dbReference type="OrthoDB" id="1844152at2759"/>
<dbReference type="CDD" id="cd11041">
    <property type="entry name" value="CYP503A1-like"/>
    <property type="match status" value="1"/>
</dbReference>
<dbReference type="GO" id="GO:0005506">
    <property type="term" value="F:iron ion binding"/>
    <property type="evidence" value="ECO:0007669"/>
    <property type="project" value="InterPro"/>
</dbReference>
<evidence type="ECO:0000256" key="3">
    <source>
        <dbReference type="ARBA" id="ARBA00022723"/>
    </source>
</evidence>
<dbReference type="PRINTS" id="PR00465">
    <property type="entry name" value="EP450IV"/>
</dbReference>
<accession>A0A9P8UFP4</accession>
<protein>
    <submittedName>
        <fullName evidence="9">Cytochrome P450</fullName>
    </submittedName>
</protein>
<dbReference type="Pfam" id="PF00067">
    <property type="entry name" value="p450"/>
    <property type="match status" value="1"/>
</dbReference>
<dbReference type="RefSeq" id="XP_045955619.1">
    <property type="nucleotide sequence ID" value="XM_046096550.1"/>
</dbReference>
<keyword evidence="3 7" id="KW-0479">Metal-binding</keyword>
<feature type="transmembrane region" description="Helical" evidence="8">
    <location>
        <begin position="20"/>
        <end position="40"/>
    </location>
</feature>
<keyword evidence="8" id="KW-0812">Transmembrane</keyword>
<dbReference type="GeneID" id="70125442"/>
<evidence type="ECO:0000256" key="4">
    <source>
        <dbReference type="ARBA" id="ARBA00023002"/>
    </source>
</evidence>
<dbReference type="InterPro" id="IPR036396">
    <property type="entry name" value="Cyt_P450_sf"/>
</dbReference>
<keyword evidence="7" id="KW-0349">Heme</keyword>
<dbReference type="GO" id="GO:0020037">
    <property type="term" value="F:heme binding"/>
    <property type="evidence" value="ECO:0007669"/>
    <property type="project" value="InterPro"/>
</dbReference>
<dbReference type="Proteomes" id="UP000758603">
    <property type="component" value="Unassembled WGS sequence"/>
</dbReference>
<dbReference type="PANTHER" id="PTHR46206">
    <property type="entry name" value="CYTOCHROME P450"/>
    <property type="match status" value="1"/>
</dbReference>
<reference evidence="9" key="1">
    <citation type="journal article" date="2021" name="Nat. Commun.">
        <title>Genetic determinants of endophytism in the Arabidopsis root mycobiome.</title>
        <authorList>
            <person name="Mesny F."/>
            <person name="Miyauchi S."/>
            <person name="Thiergart T."/>
            <person name="Pickel B."/>
            <person name="Atanasova L."/>
            <person name="Karlsson M."/>
            <person name="Huettel B."/>
            <person name="Barry K.W."/>
            <person name="Haridas S."/>
            <person name="Chen C."/>
            <person name="Bauer D."/>
            <person name="Andreopoulos W."/>
            <person name="Pangilinan J."/>
            <person name="LaButti K."/>
            <person name="Riley R."/>
            <person name="Lipzen A."/>
            <person name="Clum A."/>
            <person name="Drula E."/>
            <person name="Henrissat B."/>
            <person name="Kohler A."/>
            <person name="Grigoriev I.V."/>
            <person name="Martin F.M."/>
            <person name="Hacquard S."/>
        </authorList>
    </citation>
    <scope>NUCLEOTIDE SEQUENCE</scope>
    <source>
        <strain evidence="9">MPI-SDFR-AT-0073</strain>
    </source>
</reference>
<organism evidence="9 10">
    <name type="scientific">Truncatella angustata</name>
    <dbReference type="NCBI Taxonomy" id="152316"/>
    <lineage>
        <taxon>Eukaryota</taxon>
        <taxon>Fungi</taxon>
        <taxon>Dikarya</taxon>
        <taxon>Ascomycota</taxon>
        <taxon>Pezizomycotina</taxon>
        <taxon>Sordariomycetes</taxon>
        <taxon>Xylariomycetidae</taxon>
        <taxon>Amphisphaeriales</taxon>
        <taxon>Sporocadaceae</taxon>
        <taxon>Truncatella</taxon>
    </lineage>
</organism>
<dbReference type="PANTHER" id="PTHR46206:SF7">
    <property type="entry name" value="P450, PUTATIVE (EUROFUNG)-RELATED"/>
    <property type="match status" value="1"/>
</dbReference>
<evidence type="ECO:0000256" key="6">
    <source>
        <dbReference type="ARBA" id="ARBA00023033"/>
    </source>
</evidence>
<dbReference type="GO" id="GO:0004497">
    <property type="term" value="F:monooxygenase activity"/>
    <property type="evidence" value="ECO:0007669"/>
    <property type="project" value="UniProtKB-KW"/>
</dbReference>